<keyword evidence="1 3" id="KW-0732">Signal</keyword>
<dbReference type="SMART" id="SM00042">
    <property type="entry name" value="CUB"/>
    <property type="match status" value="1"/>
</dbReference>
<evidence type="ECO:0000256" key="3">
    <source>
        <dbReference type="SAM" id="SignalP"/>
    </source>
</evidence>
<evidence type="ECO:0000256" key="2">
    <source>
        <dbReference type="ARBA" id="ARBA00023157"/>
    </source>
</evidence>
<dbReference type="InterPro" id="IPR035914">
    <property type="entry name" value="Sperma_CUB_dom_sf"/>
</dbReference>
<dbReference type="Pfam" id="PF23759">
    <property type="entry name" value="GBD_T9SS_assoc"/>
    <property type="match status" value="1"/>
</dbReference>
<comment type="caution">
    <text evidence="6">The sequence shown here is derived from an EMBL/GenBank/DDBJ whole genome shotgun (WGS) entry which is preliminary data.</text>
</comment>
<evidence type="ECO:0000259" key="5">
    <source>
        <dbReference type="PROSITE" id="PS51841"/>
    </source>
</evidence>
<gene>
    <name evidence="6" type="ORF">ACFSX9_06225</name>
</gene>
<sequence length="1988" mass="209256">MKKLLLFFMSIFSLCSYSQVLTENFDATTFPPAGWAVFDNGIGTNRSWVRTPNASLTYNSSAGAAYMQGENVTDGSKAIDWLVTPLVTVPADGQLRFRTREGRVGNYGSSYSIRVSTTSQNTAGDFTTVKTWTEADLVTTFNIYEQKVVPLTSYIGQSVYIAFVMENDNGDPWLIDNVFVDSKCLNPTTLTTTAVLATSVNLGWNNPSGATLWDIEWGPTGFTQGTGTIITGVTTNPYNLTGLSPLTSYEYYVRAVCSEDNPSVWSTSKLFVTTAAPPVCGGNFVDNGGAGNYLNGSNQTVTIVPVNPTDKVTVTFTSFDVEERWDALYVFDGNSAAAPQIASTNPAAFVPGGLAGGYWGNVSPGPFTSTAPDGSLTFVFRSDTSGQRPGWTSNITCGPPPTCPRPTAPTISAIGQQQVSVNWVENGPATQWQVLVLPANAPVPTAATPGWQTTSTRPYVYTGLNPGTFYKAYVRSICVAGIDESPVSFGTSFATQIVNDECINAVTAPVNSNASCLQTVGGTITGATASLPASNCSGTSNDDVWFKFTATSNIHFVSLINVAGSTTDLYHVVYSGTCNNLTRLYCSDDNSSTANNLVIGETYYIRVYSYSSTVGQDTVFDLCIGTPVSCSDSSAFCGDVGLVYPNSVSTPGYGAIGCLSSTPNPSWFYMQVNQSGTLNFQIAQTSATTGGGLDVDYIVWGPFTPEQFATSCNNLYGYPQGNTGFPNNVASCSYSAVSVENFTIPNAIVGNIYVVLITNYSNSVGTVTFTQTGGTGATDCSIVCSLDLGPDQVFCDTPSYQIVSSNATADNYAWYLNNVLISGVNTSSITVSQTGTYKCVITCGINQVEDEIVLTFNTSTIPTFDAIVPICENTTAPVLATTSTNGITGTWSPAVVSNVNSGIYTFTPTTGQCASPIDVSITVNAKTVPSFVSLAPVCAGDVAPVLPSTSNNGITGSWSPAIVDNMNSATYTFTPDTGQCASVATLNVQVLATCTFGTIASAVLLDNCTTTPSGTFFNTTSGSQAIGAATDIFPNSNLGTYVQASGNLMFNGAELRTFKTITSNVCSARLNYRVYEASATPGAFTIVNLSLLEDCTAGTYPTGGASCLTGDQRWQEVTAAIDLTANAPGNYIIEVYYDVTGDNDNPTECDDSIVLDNGGAYYVATFSIQATPSFAFVSPTTCNGTQGAITISGFTPGNIYGVSYMQNAVAVGPNNYTANSNGDILISNLTAGAYTGFNFAINGCTITDAIVITLVDPIYNPTFNQVGPFCVGDAIILPTTSIEGYTGTWSPAVDNTQTTTYTFTPTAGQCATVNSTYVVTVNPAPSLTNLLSNSPICFGGDAVFTITGTANTTVRYKIGTGTVQTAAVGASGSVAITVPAPAAGDVILTLVNIDNGTCITTLSNTATVVVKPLPSVTSLTPVSSSVCLGSNAEFTIEGTPNGTVSYQVNSGAVETASLNASGQSATITIANPTADVVIELIDIIDGTCTTLVNNTVTIKVVSVPLPTISITSLPTCADQTADFEVLSPINSMLNVPGNLFISEITDAASGSLTYVEVYNGTGATVDLSNYKLVVSTNGNLPSAACTMPLSGNLLNNAVVVIKLSTSPNEAGVVPDLSFTACSGVNNNDQIVLTTSADVLIDVWGINGTVFTPGVGYTYRRKATALLPSIIWDATEWDLLDPEDYSDVGSYTLYTTNYEYILSDGVTTTTQSSTSYTDVATGTYTIIAHDLITGCYSPPYEFTIDAAVYSNPVTAFTYDTPVCLSDVVNPMPDTSIVDFTAGGTFTGNSSNIVIDPLTGEVDLSLSVAGTYTITYTLPVDVANCVNGESSQFEFVISAYLVPTFDSVEVCLGSQFVLPAKSKEGYEGSWSSSADVSTEGTTTYYFTPTTSTCSEVGELVLTVKRCTIPKGVSPNNDGINDTWDLTGFNVSKVEIFNRYGTKVYNKTDYIKEWFGQSNNGNELPDGTYYYMIEFKDSPAKTGWVYINRER</sequence>
<dbReference type="RefSeq" id="WP_379805749.1">
    <property type="nucleotide sequence ID" value="NZ_JBHUOL010000012.1"/>
</dbReference>
<dbReference type="SMART" id="SM00060">
    <property type="entry name" value="FN3"/>
    <property type="match status" value="2"/>
</dbReference>
<protein>
    <submittedName>
        <fullName evidence="6">Gliding motility-associated C-terminal domain-containing protein</fullName>
    </submittedName>
</protein>
<dbReference type="SUPFAM" id="SSF49265">
    <property type="entry name" value="Fibronectin type III"/>
    <property type="match status" value="1"/>
</dbReference>
<dbReference type="InterPro" id="IPR001322">
    <property type="entry name" value="Lamin_tail_dom"/>
</dbReference>
<evidence type="ECO:0000256" key="1">
    <source>
        <dbReference type="ARBA" id="ARBA00022729"/>
    </source>
</evidence>
<dbReference type="Gene3D" id="2.60.40.1220">
    <property type="match status" value="3"/>
</dbReference>
<dbReference type="SUPFAM" id="SSF49854">
    <property type="entry name" value="Spermadhesin, CUB domain"/>
    <property type="match status" value="1"/>
</dbReference>
<dbReference type="InterPro" id="IPR036116">
    <property type="entry name" value="FN3_sf"/>
</dbReference>
<keyword evidence="7" id="KW-1185">Reference proteome</keyword>
<dbReference type="Gene3D" id="2.60.120.380">
    <property type="match status" value="1"/>
</dbReference>
<name>A0ABW5Z956_9FLAO</name>
<dbReference type="Gene3D" id="2.60.120.200">
    <property type="match status" value="1"/>
</dbReference>
<accession>A0ABW5Z956</accession>
<reference evidence="7" key="1">
    <citation type="journal article" date="2019" name="Int. J. Syst. Evol. Microbiol.">
        <title>The Global Catalogue of Microorganisms (GCM) 10K type strain sequencing project: providing services to taxonomists for standard genome sequencing and annotation.</title>
        <authorList>
            <consortium name="The Broad Institute Genomics Platform"/>
            <consortium name="The Broad Institute Genome Sequencing Center for Infectious Disease"/>
            <person name="Wu L."/>
            <person name="Ma J."/>
        </authorList>
    </citation>
    <scope>NUCLEOTIDE SEQUENCE [LARGE SCALE GENOMIC DNA]</scope>
    <source>
        <strain evidence="7">KCTC 52644</strain>
    </source>
</reference>
<dbReference type="InterPro" id="IPR056600">
    <property type="entry name" value="GBD_T9SS_assoc"/>
</dbReference>
<dbReference type="EMBL" id="JBHUOL010000012">
    <property type="protein sequence ID" value="MFD2908327.1"/>
    <property type="molecule type" value="Genomic_DNA"/>
</dbReference>
<dbReference type="Pfam" id="PF13585">
    <property type="entry name" value="CHU_C"/>
    <property type="match status" value="1"/>
</dbReference>
<dbReference type="InterPro" id="IPR003961">
    <property type="entry name" value="FN3_dom"/>
</dbReference>
<dbReference type="Gene3D" id="2.60.40.10">
    <property type="entry name" value="Immunoglobulins"/>
    <property type="match status" value="2"/>
</dbReference>
<dbReference type="PROSITE" id="PS51841">
    <property type="entry name" value="LTD"/>
    <property type="match status" value="1"/>
</dbReference>
<dbReference type="Proteomes" id="UP001597549">
    <property type="component" value="Unassembled WGS sequence"/>
</dbReference>
<evidence type="ECO:0000313" key="6">
    <source>
        <dbReference type="EMBL" id="MFD2908327.1"/>
    </source>
</evidence>
<dbReference type="CDD" id="cd00041">
    <property type="entry name" value="CUB"/>
    <property type="match status" value="1"/>
</dbReference>
<dbReference type="InterPro" id="IPR026341">
    <property type="entry name" value="T9SS_type_B"/>
</dbReference>
<feature type="chain" id="PRO_5046716000" evidence="3">
    <location>
        <begin position="19"/>
        <end position="1988"/>
    </location>
</feature>
<evidence type="ECO:0000313" key="7">
    <source>
        <dbReference type="Proteomes" id="UP001597549"/>
    </source>
</evidence>
<dbReference type="InterPro" id="IPR000859">
    <property type="entry name" value="CUB_dom"/>
</dbReference>
<feature type="domain" description="Fibronectin type-III" evidence="4">
    <location>
        <begin position="186"/>
        <end position="277"/>
    </location>
</feature>
<dbReference type="InterPro" id="IPR014755">
    <property type="entry name" value="Cu-Rt/internalin_Ig-like"/>
</dbReference>
<dbReference type="NCBIfam" id="NF038128">
    <property type="entry name" value="choice_anch_J"/>
    <property type="match status" value="1"/>
</dbReference>
<keyword evidence="2" id="KW-1015">Disulfide bond</keyword>
<proteinExistence type="predicted"/>
<feature type="signal peptide" evidence="3">
    <location>
        <begin position="1"/>
        <end position="18"/>
    </location>
</feature>
<dbReference type="Pfam" id="PF00932">
    <property type="entry name" value="LTD"/>
    <property type="match status" value="1"/>
</dbReference>
<feature type="domain" description="LTD" evidence="5">
    <location>
        <begin position="1527"/>
        <end position="1727"/>
    </location>
</feature>
<dbReference type="InterPro" id="IPR013783">
    <property type="entry name" value="Ig-like_fold"/>
</dbReference>
<organism evidence="6 7">
    <name type="scientific">Flavobacterium ardleyense</name>
    <dbReference type="NCBI Taxonomy" id="2038737"/>
    <lineage>
        <taxon>Bacteria</taxon>
        <taxon>Pseudomonadati</taxon>
        <taxon>Bacteroidota</taxon>
        <taxon>Flavobacteriia</taxon>
        <taxon>Flavobacteriales</taxon>
        <taxon>Flavobacteriaceae</taxon>
        <taxon>Flavobacterium</taxon>
    </lineage>
</organism>
<dbReference type="PROSITE" id="PS50853">
    <property type="entry name" value="FN3"/>
    <property type="match status" value="2"/>
</dbReference>
<dbReference type="Gene3D" id="2.60.120.290">
    <property type="entry name" value="Spermadhesin, CUB domain"/>
    <property type="match status" value="1"/>
</dbReference>
<dbReference type="NCBIfam" id="TIGR04131">
    <property type="entry name" value="Bac_Flav_CTERM"/>
    <property type="match status" value="1"/>
</dbReference>
<evidence type="ECO:0000259" key="4">
    <source>
        <dbReference type="PROSITE" id="PS50853"/>
    </source>
</evidence>
<dbReference type="CDD" id="cd00063">
    <property type="entry name" value="FN3"/>
    <property type="match status" value="2"/>
</dbReference>
<dbReference type="Pfam" id="PF00041">
    <property type="entry name" value="fn3"/>
    <property type="match status" value="1"/>
</dbReference>
<feature type="domain" description="Fibronectin type-III" evidence="4">
    <location>
        <begin position="405"/>
        <end position="498"/>
    </location>
</feature>